<dbReference type="Pfam" id="PF11797">
    <property type="entry name" value="WxLIP_HBD"/>
    <property type="match status" value="1"/>
</dbReference>
<feature type="domain" description="WxL Interacting Protein peptidoglycan binding" evidence="2">
    <location>
        <begin position="42"/>
        <end position="155"/>
    </location>
</feature>
<dbReference type="InterPro" id="IPR010317">
    <property type="entry name" value="WxLIP_PGBD"/>
</dbReference>
<reference evidence="4 5" key="1">
    <citation type="submission" date="2013-03" db="EMBL/GenBank/DDBJ databases">
        <title>The Genome Sequence of Enterococcus haemoperoxidus BAA-382 (PacBio/Illumina hybrid assembly).</title>
        <authorList>
            <consortium name="The Broad Institute Genomics Platform"/>
            <consortium name="The Broad Institute Genome Sequencing Center for Infectious Disease"/>
            <person name="Earl A."/>
            <person name="Russ C."/>
            <person name="Gilmore M."/>
            <person name="Surin D."/>
            <person name="Walker B."/>
            <person name="Young S."/>
            <person name="Zeng Q."/>
            <person name="Gargeya S."/>
            <person name="Fitzgerald M."/>
            <person name="Haas B."/>
            <person name="Abouelleil A."/>
            <person name="Allen A.W."/>
            <person name="Alvarado L."/>
            <person name="Arachchi H.M."/>
            <person name="Berlin A.M."/>
            <person name="Chapman S.B."/>
            <person name="Gainer-Dewar J."/>
            <person name="Goldberg J."/>
            <person name="Griggs A."/>
            <person name="Gujja S."/>
            <person name="Hansen M."/>
            <person name="Howarth C."/>
            <person name="Imamovic A."/>
            <person name="Ireland A."/>
            <person name="Larimer J."/>
            <person name="McCowan C."/>
            <person name="Murphy C."/>
            <person name="Pearson M."/>
            <person name="Poon T.W."/>
            <person name="Priest M."/>
            <person name="Roberts A."/>
            <person name="Saif S."/>
            <person name="Shea T."/>
            <person name="Sisk P."/>
            <person name="Sykes S."/>
            <person name="Wortman J."/>
            <person name="Nusbaum C."/>
            <person name="Birren B."/>
        </authorList>
    </citation>
    <scope>NUCLEOTIDE SEQUENCE [LARGE SCALE GENOMIC DNA]</scope>
    <source>
        <strain evidence="4 5">ATCC BAA-382</strain>
    </source>
</reference>
<organism evidence="4 5">
    <name type="scientific">Enterococcus haemoperoxidus ATCC BAA-382</name>
    <dbReference type="NCBI Taxonomy" id="1158608"/>
    <lineage>
        <taxon>Bacteria</taxon>
        <taxon>Bacillati</taxon>
        <taxon>Bacillota</taxon>
        <taxon>Bacilli</taxon>
        <taxon>Lactobacillales</taxon>
        <taxon>Enterococcaceae</taxon>
        <taxon>Enterococcus</taxon>
    </lineage>
</organism>
<dbReference type="Proteomes" id="UP000014197">
    <property type="component" value="Unassembled WGS sequence"/>
</dbReference>
<dbReference type="EMBL" id="ASVY01000003">
    <property type="protein sequence ID" value="EOT59699.1"/>
    <property type="molecule type" value="Genomic_DNA"/>
</dbReference>
<evidence type="ECO:0000313" key="4">
    <source>
        <dbReference type="EMBL" id="EOT59699.1"/>
    </source>
</evidence>
<evidence type="ECO:0000313" key="5">
    <source>
        <dbReference type="Proteomes" id="UP000014197"/>
    </source>
</evidence>
<sequence>MKKHLTCVLLVLFYLALFFDPSKGFAKQDVENLIGGLSYEVLYPENQKNKNLGYFDLQMKPGQEQKVSLKLYNSLPKELTVEVRLNTAKTNSIGKVEYGPNDLKEDSSLTNDFINIVKGPKKVAIPSKGSTQVDLMISLPKETSVGLIAGGIQLQPVVDSKTKDQSKKDVVVNEFAFLVGMLVRVGDTDPIEPELKLNKTYIAFKESKSHFFVNISNVRPVYVEGMEVAIQVRKANKQKVLFEYQKKGMRMAPNSMIDLPVDLADKGITAGDYSAQINVTSKNGGKWSWIEDFKVNALEANGLNRQLVENKTGNKLIFLVCFLILCVGAFVFILSYKTIKRKRSKNETNK</sequence>
<dbReference type="InterPro" id="IPR021759">
    <property type="entry name" value="WxLIP_HBD"/>
</dbReference>
<evidence type="ECO:0000256" key="1">
    <source>
        <dbReference type="SAM" id="Phobius"/>
    </source>
</evidence>
<dbReference type="Pfam" id="PF06030">
    <property type="entry name" value="WxLIP_PGBD"/>
    <property type="match status" value="1"/>
</dbReference>
<comment type="caution">
    <text evidence="4">The sequence shown here is derived from an EMBL/GenBank/DDBJ whole genome shotgun (WGS) entry which is preliminary data.</text>
</comment>
<keyword evidence="1" id="KW-0812">Transmembrane</keyword>
<feature type="domain" description="WxL Interacting Protein host binding" evidence="3">
    <location>
        <begin position="170"/>
        <end position="304"/>
    </location>
</feature>
<keyword evidence="5" id="KW-1185">Reference proteome</keyword>
<accession>A0ABP2VH17</accession>
<gene>
    <name evidence="4" type="ORF">I583_02334</name>
</gene>
<evidence type="ECO:0000259" key="3">
    <source>
        <dbReference type="Pfam" id="PF11797"/>
    </source>
</evidence>
<evidence type="ECO:0000259" key="2">
    <source>
        <dbReference type="Pfam" id="PF06030"/>
    </source>
</evidence>
<keyword evidence="1" id="KW-0472">Membrane</keyword>
<feature type="transmembrane region" description="Helical" evidence="1">
    <location>
        <begin position="316"/>
        <end position="336"/>
    </location>
</feature>
<keyword evidence="1" id="KW-1133">Transmembrane helix</keyword>
<dbReference type="RefSeq" id="WP_016249903.1">
    <property type="nucleotide sequence ID" value="NZ_KE136480.1"/>
</dbReference>
<proteinExistence type="predicted"/>
<name>A0ABP2VH17_9ENTE</name>
<evidence type="ECO:0008006" key="6">
    <source>
        <dbReference type="Google" id="ProtNLM"/>
    </source>
</evidence>
<protein>
    <recommendedName>
        <fullName evidence="6">DUF3324 domain-containing protein</fullName>
    </recommendedName>
</protein>